<evidence type="ECO:0000313" key="1">
    <source>
        <dbReference type="EMBL" id="AAX26157.1"/>
    </source>
</evidence>
<protein>
    <submittedName>
        <fullName evidence="1">Uncharacterized protein</fullName>
    </submittedName>
</protein>
<reference evidence="1" key="1">
    <citation type="submission" date="2005-03" db="EMBL/GenBank/DDBJ databases">
        <authorList>
            <person name="Han Z."/>
        </authorList>
    </citation>
    <scope>NUCLEOTIDE SEQUENCE</scope>
</reference>
<accession>Q5C2G8</accession>
<name>Q5C2G8_SCHJA</name>
<organism evidence="1">
    <name type="scientific">Schistosoma japonicum</name>
    <name type="common">Blood fluke</name>
    <dbReference type="NCBI Taxonomy" id="6182"/>
    <lineage>
        <taxon>Eukaryota</taxon>
        <taxon>Metazoa</taxon>
        <taxon>Spiralia</taxon>
        <taxon>Lophotrochozoa</taxon>
        <taxon>Platyhelminthes</taxon>
        <taxon>Trematoda</taxon>
        <taxon>Digenea</taxon>
        <taxon>Strigeidida</taxon>
        <taxon>Schistosomatoidea</taxon>
        <taxon>Schistosomatidae</taxon>
        <taxon>Schistosoma</taxon>
    </lineage>
</organism>
<dbReference type="AlphaFoldDB" id="Q5C2G8"/>
<reference evidence="1" key="2">
    <citation type="journal article" date="2006" name="PLoS Pathog.">
        <title>New perspectives on host-parasite interplay by comparative transcriptomic and proteomic analyses of Schistosoma japonicum.</title>
        <authorList>
            <person name="Liu F."/>
            <person name="Lu J."/>
            <person name="Hu W."/>
            <person name="Wang S.Y."/>
            <person name="Cui S.J."/>
            <person name="Chi M."/>
            <person name="Yan Q."/>
            <person name="Wang X.R."/>
            <person name="Song H.D."/>
            <person name="Xu X.N."/>
            <person name="Wang J.J."/>
            <person name="Zhang X.L."/>
            <person name="Zhang X."/>
            <person name="Wang Z.Q."/>
            <person name="Xue C.L."/>
            <person name="Brindley P.J."/>
            <person name="McManus D.P."/>
            <person name="Yang P.Y."/>
            <person name="Feng Z."/>
            <person name="Chen Z."/>
            <person name="Han Z.G."/>
        </authorList>
    </citation>
    <scope>NUCLEOTIDE SEQUENCE</scope>
</reference>
<dbReference type="EMBL" id="AY810268">
    <property type="protein sequence ID" value="AAX26157.1"/>
    <property type="molecule type" value="mRNA"/>
</dbReference>
<proteinExistence type="evidence at transcript level"/>
<sequence length="37" mass="4504">MPFDSDTKTMVQKYHSFDRFHHTYNASSQIYLFEIFA</sequence>